<accession>A0A5B3GUI6</accession>
<reference evidence="10 11" key="1">
    <citation type="journal article" date="2019" name="Nat. Med.">
        <title>A library of human gut bacterial isolates paired with longitudinal multiomics data enables mechanistic microbiome research.</title>
        <authorList>
            <person name="Poyet M."/>
            <person name="Groussin M."/>
            <person name="Gibbons S.M."/>
            <person name="Avila-Pacheco J."/>
            <person name="Jiang X."/>
            <person name="Kearney S.M."/>
            <person name="Perrotta A.R."/>
            <person name="Berdy B."/>
            <person name="Zhao S."/>
            <person name="Lieberman T.D."/>
            <person name="Swanson P.K."/>
            <person name="Smith M."/>
            <person name="Roesemann S."/>
            <person name="Alexander J.E."/>
            <person name="Rich S.A."/>
            <person name="Livny J."/>
            <person name="Vlamakis H."/>
            <person name="Clish C."/>
            <person name="Bullock K."/>
            <person name="Deik A."/>
            <person name="Scott J."/>
            <person name="Pierce K.A."/>
            <person name="Xavier R.J."/>
            <person name="Alm E.J."/>
        </authorList>
    </citation>
    <scope>NUCLEOTIDE SEQUENCE [LARGE SCALE GENOMIC DNA]</scope>
    <source>
        <strain evidence="9 10">BIOML-A1</strain>
        <strain evidence="8 11">BIOML-A2</strain>
    </source>
</reference>
<dbReference type="GO" id="GO:0005886">
    <property type="term" value="C:plasma membrane"/>
    <property type="evidence" value="ECO:0007669"/>
    <property type="project" value="TreeGrafter"/>
</dbReference>
<feature type="transmembrane region" description="Helical" evidence="6">
    <location>
        <begin position="98"/>
        <end position="120"/>
    </location>
</feature>
<keyword evidence="3 6" id="KW-0812">Transmembrane</keyword>
<evidence type="ECO:0000256" key="6">
    <source>
        <dbReference type="SAM" id="Phobius"/>
    </source>
</evidence>
<evidence type="ECO:0000313" key="10">
    <source>
        <dbReference type="Proteomes" id="UP000322658"/>
    </source>
</evidence>
<protein>
    <submittedName>
        <fullName evidence="9">GtrA family protein</fullName>
    </submittedName>
</protein>
<evidence type="ECO:0000256" key="5">
    <source>
        <dbReference type="ARBA" id="ARBA00023136"/>
    </source>
</evidence>
<evidence type="ECO:0000256" key="2">
    <source>
        <dbReference type="ARBA" id="ARBA00009399"/>
    </source>
</evidence>
<dbReference type="EMBL" id="VVXJ01000005">
    <property type="protein sequence ID" value="KAA2377243.1"/>
    <property type="molecule type" value="Genomic_DNA"/>
</dbReference>
<name>A0A5B3GUI6_9BACT</name>
<evidence type="ECO:0000256" key="1">
    <source>
        <dbReference type="ARBA" id="ARBA00004141"/>
    </source>
</evidence>
<dbReference type="EMBL" id="VVXK01000008">
    <property type="protein sequence ID" value="KAA2370360.1"/>
    <property type="molecule type" value="Genomic_DNA"/>
</dbReference>
<dbReference type="Pfam" id="PF04138">
    <property type="entry name" value="GtrA_DPMS_TM"/>
    <property type="match status" value="1"/>
</dbReference>
<evidence type="ECO:0000313" key="11">
    <source>
        <dbReference type="Proteomes" id="UP000323567"/>
    </source>
</evidence>
<dbReference type="Proteomes" id="UP000323567">
    <property type="component" value="Unassembled WGS sequence"/>
</dbReference>
<dbReference type="Proteomes" id="UP000322658">
    <property type="component" value="Unassembled WGS sequence"/>
</dbReference>
<comment type="subcellular location">
    <subcellularLocation>
        <location evidence="1">Membrane</location>
        <topology evidence="1">Multi-pass membrane protein</topology>
    </subcellularLocation>
</comment>
<sequence>MIEQFFKFCVVGGSGVFVDFGVTYLCKEWLKLNKYVANSLGFLCASTSNYILNRIWTFQNENPDITGQYLRFLGIAAVGLVINNATIYVLHGRFRLNFYLAKLFAIGVVTFWNFFMNYFFTF</sequence>
<dbReference type="InterPro" id="IPR051401">
    <property type="entry name" value="GtrA_CellWall_Glycosyl"/>
</dbReference>
<dbReference type="PANTHER" id="PTHR38459:SF1">
    <property type="entry name" value="PROPHAGE BACTOPRENOL-LINKED GLUCOSE TRANSLOCASE HOMOLOG"/>
    <property type="match status" value="1"/>
</dbReference>
<comment type="similarity">
    <text evidence="2">Belongs to the GtrA family.</text>
</comment>
<evidence type="ECO:0000256" key="3">
    <source>
        <dbReference type="ARBA" id="ARBA00022692"/>
    </source>
</evidence>
<keyword evidence="5 6" id="KW-0472">Membrane</keyword>
<keyword evidence="4 6" id="KW-1133">Transmembrane helix</keyword>
<dbReference type="AlphaFoldDB" id="A0A5B3GUI6"/>
<feature type="domain" description="GtrA/DPMS transmembrane" evidence="7">
    <location>
        <begin position="7"/>
        <end position="122"/>
    </location>
</feature>
<evidence type="ECO:0000313" key="9">
    <source>
        <dbReference type="EMBL" id="KAA2377243.1"/>
    </source>
</evidence>
<evidence type="ECO:0000313" key="8">
    <source>
        <dbReference type="EMBL" id="KAA2370360.1"/>
    </source>
</evidence>
<gene>
    <name evidence="9" type="ORF">F2Y07_03675</name>
    <name evidence="8" type="ORF">F2Y13_06795</name>
</gene>
<dbReference type="InterPro" id="IPR007267">
    <property type="entry name" value="GtrA_DPMS_TM"/>
</dbReference>
<dbReference type="RefSeq" id="WP_015548011.1">
    <property type="nucleotide sequence ID" value="NZ_AP031448.1"/>
</dbReference>
<evidence type="ECO:0000256" key="4">
    <source>
        <dbReference type="ARBA" id="ARBA00022989"/>
    </source>
</evidence>
<feature type="transmembrane region" description="Helical" evidence="6">
    <location>
        <begin position="35"/>
        <end position="52"/>
    </location>
</feature>
<dbReference type="GeneID" id="92756336"/>
<feature type="transmembrane region" description="Helical" evidence="6">
    <location>
        <begin position="72"/>
        <end position="91"/>
    </location>
</feature>
<evidence type="ECO:0000259" key="7">
    <source>
        <dbReference type="Pfam" id="PF04138"/>
    </source>
</evidence>
<dbReference type="GO" id="GO:0000271">
    <property type="term" value="P:polysaccharide biosynthetic process"/>
    <property type="evidence" value="ECO:0007669"/>
    <property type="project" value="InterPro"/>
</dbReference>
<comment type="caution">
    <text evidence="9">The sequence shown here is derived from an EMBL/GenBank/DDBJ whole genome shotgun (WGS) entry which is preliminary data.</text>
</comment>
<dbReference type="PANTHER" id="PTHR38459">
    <property type="entry name" value="PROPHAGE BACTOPRENOL-LINKED GLUCOSE TRANSLOCASE HOMOLOG"/>
    <property type="match status" value="1"/>
</dbReference>
<organism evidence="9 10">
    <name type="scientific">Alistipes shahii</name>
    <dbReference type="NCBI Taxonomy" id="328814"/>
    <lineage>
        <taxon>Bacteria</taxon>
        <taxon>Pseudomonadati</taxon>
        <taxon>Bacteroidota</taxon>
        <taxon>Bacteroidia</taxon>
        <taxon>Bacteroidales</taxon>
        <taxon>Rikenellaceae</taxon>
        <taxon>Alistipes</taxon>
    </lineage>
</organism>
<proteinExistence type="inferred from homology"/>